<dbReference type="AlphaFoldDB" id="A0A7M2X279"/>
<sequence>MSKPRESICASASQKLAAAIPSLAGKKAVIGLDGFVDEIIAVVDKRHSHEAYDAIPTIELLGQKVSAAAGKSMNFELMVKRMKLGGNGPIMANALAAAGVGVTYVGAVGFPTIHSVFSEMAEHANVISLGEPGHTDALEFEDGKLMLGKYTKEMGDINWDNLMSRVGQDRWVELLEQADLVGMVNWVMLPFLGEIWEKSLALGVPNRTGKKRSLFIDLCDPEKRTHADILHAMNTLTKYQGIVDVTLGLNLKEASTIAEVIGVPVKGDAEMQIVQTAQRIREKLNLHCVVVHPRRGAAAATAGEHGTFAGPFIKEPKISTGAGDHFNGGFCLGRMLGLDLEESLCVGTATSGYYVRTGVSPTATQLAEFIGELPSPE</sequence>
<gene>
    <name evidence="2" type="ORF">IPV69_05735</name>
</gene>
<keyword evidence="1" id="KW-0812">Transmembrane</keyword>
<dbReference type="KEGG" id="hbs:IPV69_05735"/>
<dbReference type="Gene3D" id="3.40.1190.20">
    <property type="match status" value="1"/>
</dbReference>
<dbReference type="GO" id="GO:0016301">
    <property type="term" value="F:kinase activity"/>
    <property type="evidence" value="ECO:0007669"/>
    <property type="project" value="UniProtKB-KW"/>
</dbReference>
<feature type="transmembrane region" description="Helical" evidence="1">
    <location>
        <begin position="90"/>
        <end position="110"/>
    </location>
</feature>
<keyword evidence="1" id="KW-1133">Transmembrane helix</keyword>
<keyword evidence="3" id="KW-1185">Reference proteome</keyword>
<protein>
    <submittedName>
        <fullName evidence="2">Carbohydrate kinase family protein</fullName>
    </submittedName>
</protein>
<dbReference type="Proteomes" id="UP000593765">
    <property type="component" value="Chromosome"/>
</dbReference>
<proteinExistence type="predicted"/>
<keyword evidence="2" id="KW-0808">Transferase</keyword>
<accession>A0A7M2X279</accession>
<dbReference type="InterPro" id="IPR029056">
    <property type="entry name" value="Ribokinase-like"/>
</dbReference>
<keyword evidence="2" id="KW-0418">Kinase</keyword>
<dbReference type="RefSeq" id="WP_206293964.1">
    <property type="nucleotide sequence ID" value="NZ_CP063458.1"/>
</dbReference>
<dbReference type="Pfam" id="PF25270">
    <property type="entry name" value="Khk"/>
    <property type="match status" value="1"/>
</dbReference>
<keyword evidence="1" id="KW-0472">Membrane</keyword>
<evidence type="ECO:0000313" key="2">
    <source>
        <dbReference type="EMBL" id="QOV90860.1"/>
    </source>
</evidence>
<dbReference type="EMBL" id="CP063458">
    <property type="protein sequence ID" value="QOV90860.1"/>
    <property type="molecule type" value="Genomic_DNA"/>
</dbReference>
<organism evidence="2 3">
    <name type="scientific">Humisphaera borealis</name>
    <dbReference type="NCBI Taxonomy" id="2807512"/>
    <lineage>
        <taxon>Bacteria</taxon>
        <taxon>Pseudomonadati</taxon>
        <taxon>Planctomycetota</taxon>
        <taxon>Phycisphaerae</taxon>
        <taxon>Tepidisphaerales</taxon>
        <taxon>Tepidisphaeraceae</taxon>
        <taxon>Humisphaera</taxon>
    </lineage>
</organism>
<evidence type="ECO:0000313" key="3">
    <source>
        <dbReference type="Proteomes" id="UP000593765"/>
    </source>
</evidence>
<reference evidence="2 3" key="1">
    <citation type="submission" date="2020-10" db="EMBL/GenBank/DDBJ databases">
        <title>Wide distribution of Phycisphaera-like planctomycetes from WD2101 soil group in peatlands and genome analysis of the first cultivated representative.</title>
        <authorList>
            <person name="Dedysh S.N."/>
            <person name="Beletsky A.V."/>
            <person name="Ivanova A."/>
            <person name="Kulichevskaya I.S."/>
            <person name="Suzina N.E."/>
            <person name="Philippov D.A."/>
            <person name="Rakitin A.L."/>
            <person name="Mardanov A.V."/>
            <person name="Ravin N.V."/>
        </authorList>
    </citation>
    <scope>NUCLEOTIDE SEQUENCE [LARGE SCALE GENOMIC DNA]</scope>
    <source>
        <strain evidence="2 3">M1803</strain>
    </source>
</reference>
<dbReference type="SUPFAM" id="SSF53613">
    <property type="entry name" value="Ribokinase-like"/>
    <property type="match status" value="1"/>
</dbReference>
<name>A0A7M2X279_9BACT</name>
<evidence type="ECO:0000256" key="1">
    <source>
        <dbReference type="SAM" id="Phobius"/>
    </source>
</evidence>
<dbReference type="InterPro" id="IPR057621">
    <property type="entry name" value="Khk_prokaryotic"/>
</dbReference>